<feature type="compositionally biased region" description="Basic and acidic residues" evidence="1">
    <location>
        <begin position="71"/>
        <end position="86"/>
    </location>
</feature>
<feature type="non-terminal residue" evidence="2">
    <location>
        <position position="321"/>
    </location>
</feature>
<protein>
    <submittedName>
        <fullName evidence="2">Uncharacterized protein</fullName>
    </submittedName>
</protein>
<gene>
    <name evidence="2" type="ORF">MSPICULIGERA_LOCUS34</name>
</gene>
<dbReference type="Pfam" id="PF10759">
    <property type="entry name" value="BPA"/>
    <property type="match status" value="1"/>
</dbReference>
<evidence type="ECO:0000256" key="1">
    <source>
        <dbReference type="SAM" id="MobiDB-lite"/>
    </source>
</evidence>
<reference evidence="2" key="1">
    <citation type="submission" date="2023-06" db="EMBL/GenBank/DDBJ databases">
        <authorList>
            <person name="Delattre M."/>
        </authorList>
    </citation>
    <scope>NUCLEOTIDE SEQUENCE</scope>
    <source>
        <strain evidence="2">AF72</strain>
    </source>
</reference>
<dbReference type="InterPro" id="IPR019695">
    <property type="entry name" value="Proteasome_act"/>
</dbReference>
<accession>A0AA36C302</accession>
<keyword evidence="3" id="KW-1185">Reference proteome</keyword>
<feature type="region of interest" description="Disordered" evidence="1">
    <location>
        <begin position="1"/>
        <end position="86"/>
    </location>
</feature>
<feature type="compositionally biased region" description="Low complexity" evidence="1">
    <location>
        <begin position="18"/>
        <end position="40"/>
    </location>
</feature>
<feature type="compositionally biased region" description="Basic residues" evidence="1">
    <location>
        <begin position="238"/>
        <end position="250"/>
    </location>
</feature>
<organism evidence="2 3">
    <name type="scientific">Mesorhabditis spiculigera</name>
    <dbReference type="NCBI Taxonomy" id="96644"/>
    <lineage>
        <taxon>Eukaryota</taxon>
        <taxon>Metazoa</taxon>
        <taxon>Ecdysozoa</taxon>
        <taxon>Nematoda</taxon>
        <taxon>Chromadorea</taxon>
        <taxon>Rhabditida</taxon>
        <taxon>Rhabditina</taxon>
        <taxon>Rhabditomorpha</taxon>
        <taxon>Rhabditoidea</taxon>
        <taxon>Rhabditidae</taxon>
        <taxon>Mesorhabditinae</taxon>
        <taxon>Mesorhabditis</taxon>
    </lineage>
</organism>
<comment type="caution">
    <text evidence="2">The sequence shown here is derived from an EMBL/GenBank/DDBJ whole genome shotgun (WGS) entry which is preliminary data.</text>
</comment>
<dbReference type="Proteomes" id="UP001177023">
    <property type="component" value="Unassembled WGS sequence"/>
</dbReference>
<feature type="compositionally biased region" description="Polar residues" evidence="1">
    <location>
        <begin position="212"/>
        <end position="225"/>
    </location>
</feature>
<evidence type="ECO:0000313" key="2">
    <source>
        <dbReference type="EMBL" id="CAJ0557276.1"/>
    </source>
</evidence>
<dbReference type="AlphaFoldDB" id="A0AA36C302"/>
<dbReference type="GO" id="GO:0061136">
    <property type="term" value="P:regulation of proteasomal protein catabolic process"/>
    <property type="evidence" value="ECO:0007669"/>
    <property type="project" value="InterPro"/>
</dbReference>
<feature type="region of interest" description="Disordered" evidence="1">
    <location>
        <begin position="109"/>
        <end position="149"/>
    </location>
</feature>
<evidence type="ECO:0000313" key="3">
    <source>
        <dbReference type="Proteomes" id="UP001177023"/>
    </source>
</evidence>
<sequence length="321" mass="34732">MTNPDKEQVLVIGPDGRPVAMPVAEAEAATSGTTEGAESEAGVRRRDGRAAGQGHANRHDDQTTLGRSARRTADDASRKRLKDIHTSSIRELEQGLAPELREELERLSLPFTDDSIPPTPNCESRRPNSSAGSGRTVPRNSKPHCSPSRWQRALSSNKCVKAHCLRHEHRGSAFACTSGPTEPRNRPTSAIESETPDAPAPVSGLPDVPSVSCGSASAGRTSNTLPPVGDRSVPDHDRHRRPGHRHRHSVRGPVGHATPGVLPYVTVGLIVWNLASMPIIEGSEVFVANEGLIKQLPSALSVHIYRLVWRQMLFFAHNLLI</sequence>
<dbReference type="EMBL" id="CATQJA010000001">
    <property type="protein sequence ID" value="CAJ0557276.1"/>
    <property type="molecule type" value="Genomic_DNA"/>
</dbReference>
<feature type="region of interest" description="Disordered" evidence="1">
    <location>
        <begin position="173"/>
        <end position="254"/>
    </location>
</feature>
<proteinExistence type="predicted"/>
<name>A0AA36C302_9BILA</name>